<evidence type="ECO:0000313" key="2">
    <source>
        <dbReference type="Proteomes" id="UP000192573"/>
    </source>
</evidence>
<protein>
    <submittedName>
        <fullName evidence="1">Uncharacterized protein</fullName>
    </submittedName>
</protein>
<reference evidence="1 2" key="1">
    <citation type="submission" date="2017-03" db="EMBL/GenBank/DDBJ databases">
        <authorList>
            <person name="Afonso C.L."/>
            <person name="Miller P.J."/>
            <person name="Scott M.A."/>
            <person name="Spackman E."/>
            <person name="Goraichik I."/>
            <person name="Dimitrov K.M."/>
            <person name="Suarez D.L."/>
            <person name="Swayne D.E."/>
        </authorList>
    </citation>
    <scope>NUCLEOTIDE SEQUENCE [LARGE SCALE GENOMIC DNA]</scope>
    <source>
        <strain evidence="1 2">ATCC 51113</strain>
    </source>
</reference>
<name>A0A1V8NRS5_CITBR</name>
<dbReference type="RefSeq" id="WP_080861006.1">
    <property type="nucleotide sequence ID" value="NZ_CP077405.1"/>
</dbReference>
<organism evidence="1 2">
    <name type="scientific">Citrobacter braakii</name>
    <dbReference type="NCBI Taxonomy" id="57706"/>
    <lineage>
        <taxon>Bacteria</taxon>
        <taxon>Pseudomonadati</taxon>
        <taxon>Pseudomonadota</taxon>
        <taxon>Gammaproteobacteria</taxon>
        <taxon>Enterobacterales</taxon>
        <taxon>Enterobacteriaceae</taxon>
        <taxon>Citrobacter</taxon>
        <taxon>Citrobacter freundii complex</taxon>
    </lineage>
</organism>
<sequence length="99" mass="10816">MSEQDYEAIGRCVVLRKRIEENLCALKKIKSEITTAGAPFLSGGELHSAYSLVLSIETNAHRCRELLDDTIKLVDEHNQYAVAAGLDVICTLPEGIAGE</sequence>
<comment type="caution">
    <text evidence="1">The sequence shown here is derived from an EMBL/GenBank/DDBJ whole genome shotgun (WGS) entry which is preliminary data.</text>
</comment>
<proteinExistence type="predicted"/>
<accession>A0A1V8NRS5</accession>
<dbReference type="AlphaFoldDB" id="A0A1V8NRS5"/>
<evidence type="ECO:0000313" key="1">
    <source>
        <dbReference type="EMBL" id="OQM39122.1"/>
    </source>
</evidence>
<gene>
    <name evidence="1" type="ORF">BZK42_26365</name>
</gene>
<dbReference type="EMBL" id="NAEW01000032">
    <property type="protein sequence ID" value="OQM39122.1"/>
    <property type="molecule type" value="Genomic_DNA"/>
</dbReference>
<dbReference type="Proteomes" id="UP000192573">
    <property type="component" value="Unassembled WGS sequence"/>
</dbReference>